<keyword evidence="2" id="KW-1133">Transmembrane helix</keyword>
<feature type="region of interest" description="Disordered" evidence="1">
    <location>
        <begin position="365"/>
        <end position="425"/>
    </location>
</feature>
<name>A0A4U5LSX9_POPAL</name>
<organism evidence="3">
    <name type="scientific">Populus alba</name>
    <name type="common">White poplar</name>
    <dbReference type="NCBI Taxonomy" id="43335"/>
    <lineage>
        <taxon>Eukaryota</taxon>
        <taxon>Viridiplantae</taxon>
        <taxon>Streptophyta</taxon>
        <taxon>Embryophyta</taxon>
        <taxon>Tracheophyta</taxon>
        <taxon>Spermatophyta</taxon>
        <taxon>Magnoliopsida</taxon>
        <taxon>eudicotyledons</taxon>
        <taxon>Gunneridae</taxon>
        <taxon>Pentapetalae</taxon>
        <taxon>rosids</taxon>
        <taxon>fabids</taxon>
        <taxon>Malpighiales</taxon>
        <taxon>Salicaceae</taxon>
        <taxon>Saliceae</taxon>
        <taxon>Populus</taxon>
    </lineage>
</organism>
<evidence type="ECO:0000256" key="1">
    <source>
        <dbReference type="SAM" id="MobiDB-lite"/>
    </source>
</evidence>
<protein>
    <submittedName>
        <fullName evidence="3">Uncharacterized protein</fullName>
    </submittedName>
</protein>
<feature type="transmembrane region" description="Helical" evidence="2">
    <location>
        <begin position="20"/>
        <end position="48"/>
    </location>
</feature>
<proteinExistence type="predicted"/>
<dbReference type="STRING" id="43335.A0A4U5LSX9"/>
<comment type="caution">
    <text evidence="3">The sequence shown here is derived from an EMBL/GenBank/DDBJ whole genome shotgun (WGS) entry which is preliminary data.</text>
</comment>
<gene>
    <name evidence="3" type="ORF">D5086_0000325030</name>
</gene>
<sequence length="468" mass="51678">MDKCGRPSSKLWKSKANISINAGGLVVLGGALAVTSLIAAAAAAAFAVKRRRRDKDLLCKREVKDLSFILQNPSTTFHQNTCLTDGSTGMLAEETQIDSIGMVSIGSVILEENSAPVISGEIENFEGDDQKILITDDPKQEMIIASCDNCCAVEELALPVLDSKSTSEGEDKIKSDSEENSSWMEIIEIKRQEEEVDTERVMEEETKSVSLIEEEKVEQKRVEGEEEEDEEGHSNEEYDTEEESVCAENLTAVTTVAMRLVEGEEEEDSDSDSDSESGEEYVMEERYENSEGAGSTCTETNAEAVWAAESIEVLSQTLKNATINMENSGKMVMEEDGSTTKTEEFGDSIEALPLAVKNTSVTFQSSESKEKIVEEDRGNKTQEFGDFNEAKSNILNDDTNNHETSKNPKSLKKKEMPELVEVDNQTTEPTRRKIWVCSILLLAFLLLIIFTHRSCLVLNGSSLHANEV</sequence>
<reference evidence="3" key="1">
    <citation type="submission" date="2018-10" db="EMBL/GenBank/DDBJ databases">
        <title>Population genomic analysis revealed the cold adaptation of white poplar.</title>
        <authorList>
            <person name="Liu Y.-J."/>
        </authorList>
    </citation>
    <scope>NUCLEOTIDE SEQUENCE [LARGE SCALE GENOMIC DNA]</scope>
    <source>
        <strain evidence="3">PAL-ZL1</strain>
    </source>
</reference>
<keyword evidence="2" id="KW-0812">Transmembrane</keyword>
<dbReference type="AlphaFoldDB" id="A0A4U5LSX9"/>
<feature type="transmembrane region" description="Helical" evidence="2">
    <location>
        <begin position="434"/>
        <end position="452"/>
    </location>
</feature>
<feature type="compositionally biased region" description="Basic and acidic residues" evidence="1">
    <location>
        <begin position="194"/>
        <end position="223"/>
    </location>
</feature>
<evidence type="ECO:0000256" key="2">
    <source>
        <dbReference type="SAM" id="Phobius"/>
    </source>
</evidence>
<feature type="compositionally biased region" description="Acidic residues" evidence="1">
    <location>
        <begin position="224"/>
        <end position="245"/>
    </location>
</feature>
<feature type="compositionally biased region" description="Basic and acidic residues" evidence="1">
    <location>
        <begin position="367"/>
        <end position="380"/>
    </location>
</feature>
<accession>A0A4U5LSX9</accession>
<evidence type="ECO:0000313" key="3">
    <source>
        <dbReference type="EMBL" id="TKR59156.1"/>
    </source>
</evidence>
<feature type="region of interest" description="Disordered" evidence="1">
    <location>
        <begin position="194"/>
        <end position="247"/>
    </location>
</feature>
<feature type="region of interest" description="Disordered" evidence="1">
    <location>
        <begin position="261"/>
        <end position="295"/>
    </location>
</feature>
<dbReference type="EMBL" id="RCHU01001273">
    <property type="protein sequence ID" value="TKR59156.1"/>
    <property type="molecule type" value="Genomic_DNA"/>
</dbReference>
<feature type="compositionally biased region" description="Acidic residues" evidence="1">
    <location>
        <begin position="263"/>
        <end position="282"/>
    </location>
</feature>
<keyword evidence="2" id="KW-0472">Membrane</keyword>